<gene>
    <name evidence="2" type="ORF">QE404_001486</name>
</gene>
<dbReference type="InterPro" id="IPR050982">
    <property type="entry name" value="Auxin_biosynth/cation_transpt"/>
</dbReference>
<comment type="caution">
    <text evidence="2">The sequence shown here is derived from an EMBL/GenBank/DDBJ whole genome shotgun (WGS) entry which is preliminary data.</text>
</comment>
<dbReference type="SUPFAM" id="SSF51905">
    <property type="entry name" value="FAD/NAD(P)-binding domain"/>
    <property type="match status" value="1"/>
</dbReference>
<keyword evidence="3" id="KW-1185">Reference proteome</keyword>
<dbReference type="Gene3D" id="3.50.50.60">
    <property type="entry name" value="FAD/NAD(P)-binding domain"/>
    <property type="match status" value="2"/>
</dbReference>
<evidence type="ECO:0000313" key="2">
    <source>
        <dbReference type="EMBL" id="MDQ1096339.1"/>
    </source>
</evidence>
<dbReference type="PANTHER" id="PTHR43539">
    <property type="entry name" value="FLAVIN-BINDING MONOOXYGENASE-LIKE PROTEIN (AFU_ORTHOLOGUE AFUA_4G09220)"/>
    <property type="match status" value="1"/>
</dbReference>
<dbReference type="PRINTS" id="PR00411">
    <property type="entry name" value="PNDRDTASEI"/>
</dbReference>
<proteinExistence type="predicted"/>
<dbReference type="InterPro" id="IPR036188">
    <property type="entry name" value="FAD/NAD-bd_sf"/>
</dbReference>
<keyword evidence="1" id="KW-0560">Oxidoreductase</keyword>
<organism evidence="2 3">
    <name type="scientific">Chryseobacterium camelliae</name>
    <dbReference type="NCBI Taxonomy" id="1265445"/>
    <lineage>
        <taxon>Bacteria</taxon>
        <taxon>Pseudomonadati</taxon>
        <taxon>Bacteroidota</taxon>
        <taxon>Flavobacteriia</taxon>
        <taxon>Flavobacteriales</taxon>
        <taxon>Weeksellaceae</taxon>
        <taxon>Chryseobacterium group</taxon>
        <taxon>Chryseobacterium</taxon>
    </lineage>
</organism>
<reference evidence="2 3" key="1">
    <citation type="submission" date="2023-07" db="EMBL/GenBank/DDBJ databases">
        <title>Functional and genomic diversity of the sorghum phyllosphere microbiome.</title>
        <authorList>
            <person name="Shade A."/>
        </authorList>
    </citation>
    <scope>NUCLEOTIDE SEQUENCE [LARGE SCALE GENOMIC DNA]</scope>
    <source>
        <strain evidence="2 3">SORGH_AS_1064</strain>
    </source>
</reference>
<protein>
    <submittedName>
        <fullName evidence="2">Flavoprotein involved in K+ transport</fullName>
    </submittedName>
</protein>
<dbReference type="Pfam" id="PF13738">
    <property type="entry name" value="Pyr_redox_3"/>
    <property type="match status" value="1"/>
</dbReference>
<accession>A0ABU0TH15</accession>
<dbReference type="PANTHER" id="PTHR43539:SF78">
    <property type="entry name" value="FLAVIN-CONTAINING MONOOXYGENASE"/>
    <property type="match status" value="1"/>
</dbReference>
<dbReference type="PRINTS" id="PR00368">
    <property type="entry name" value="FADPNR"/>
</dbReference>
<name>A0ABU0TH15_9FLAO</name>
<dbReference type="RefSeq" id="WP_307448558.1">
    <property type="nucleotide sequence ID" value="NZ_JAUTAL010000001.1"/>
</dbReference>
<dbReference type="Proteomes" id="UP001225072">
    <property type="component" value="Unassembled WGS sequence"/>
</dbReference>
<dbReference type="EMBL" id="JAUTAL010000001">
    <property type="protein sequence ID" value="MDQ1096339.1"/>
    <property type="molecule type" value="Genomic_DNA"/>
</dbReference>
<evidence type="ECO:0000256" key="1">
    <source>
        <dbReference type="ARBA" id="ARBA00023002"/>
    </source>
</evidence>
<evidence type="ECO:0000313" key="3">
    <source>
        <dbReference type="Proteomes" id="UP001225072"/>
    </source>
</evidence>
<sequence length="436" mass="48285">MDFNRDVIVIGAGQAGLAASYFLHKKGIPHCVLEQDTIGSSWSSQRWDSFKMNTPNWMTWLPGMELPEDIWDQFMTKDGFVDYLKRYVHAFQLPIKEHCKVVRIHDENGRFIITAENGRLQRQWSAKAVIIASGMMNRIRLPKLSERIPPAILQLHASEYKNPDQLPKGSVVVVGAGQSGCQIAEELAVSGRKVYLASSKVPRAPRRYRGKDIMEWIEMMGIHDTTATQLKADPKLGATQPQSSGVGLMGHTVSYQSLHKLGVTVLGSLKDIGNGGLYYLGVSVLGGPNDTENTVMYFAENAKEHICYADAASAAVKKAVDAYLESQSDMISISLKEHDEADIPDEDFHAASDINMLSFDSDGISTVIWATGFGYDFTYMPDTWLDANGTPKHTDGKIKDGVYCLGFPWLRKKKSGLVHGVKEDAEIIVNDLSQIL</sequence>